<comment type="caution">
    <text evidence="1">The sequence shown here is derived from an EMBL/GenBank/DDBJ whole genome shotgun (WGS) entry which is preliminary data.</text>
</comment>
<dbReference type="AlphaFoldDB" id="A0A7V4FEA5"/>
<dbReference type="EMBL" id="DTBX01000065">
    <property type="protein sequence ID" value="HGQ55177.1"/>
    <property type="molecule type" value="Genomic_DNA"/>
</dbReference>
<proteinExistence type="predicted"/>
<sequence length="186" mass="22063">MKGKIMSLFLALIVLIFSSPLEQLEEIQQANIQQGNVIITGEEFEAAPNGIYVKTYLLDTLSPAHWCWVKAQAVEDSGIIRWIHTSFWCQRNPQGEPIWPYYSNEGRFAAYDRRIFVPYGYEYYIYAFRWLPADESHAYYVELPVDEPWKPDWAEGYQFSPVYKTDRYHERIQIHVNCFLTQTVMW</sequence>
<accession>A0A7V4FEA5</accession>
<name>A0A7V4FEA5_UNCW3</name>
<reference evidence="1" key="1">
    <citation type="journal article" date="2020" name="mSystems">
        <title>Genome- and Community-Level Interaction Insights into Carbon Utilization and Element Cycling Functions of Hydrothermarchaeota in Hydrothermal Sediment.</title>
        <authorList>
            <person name="Zhou Z."/>
            <person name="Liu Y."/>
            <person name="Xu W."/>
            <person name="Pan J."/>
            <person name="Luo Z.H."/>
            <person name="Li M."/>
        </authorList>
    </citation>
    <scope>NUCLEOTIDE SEQUENCE [LARGE SCALE GENOMIC DNA]</scope>
    <source>
        <strain evidence="1">SpSt-655</strain>
    </source>
</reference>
<gene>
    <name evidence="1" type="ORF">ENU28_01775</name>
</gene>
<protein>
    <submittedName>
        <fullName evidence="1">Uncharacterized protein</fullName>
    </submittedName>
</protein>
<evidence type="ECO:0000313" key="1">
    <source>
        <dbReference type="EMBL" id="HGQ55177.1"/>
    </source>
</evidence>
<organism evidence="1">
    <name type="scientific">candidate division WOR-3 bacterium</name>
    <dbReference type="NCBI Taxonomy" id="2052148"/>
    <lineage>
        <taxon>Bacteria</taxon>
        <taxon>Bacteria division WOR-3</taxon>
    </lineage>
</organism>